<dbReference type="Proteomes" id="UP000231143">
    <property type="component" value="Unassembled WGS sequence"/>
</dbReference>
<evidence type="ECO:0000313" key="3">
    <source>
        <dbReference type="EMBL" id="PIP87469.1"/>
    </source>
</evidence>
<dbReference type="PANTHER" id="PTHR34477:SF1">
    <property type="entry name" value="UPF0213 PROTEIN YHBQ"/>
    <property type="match status" value="1"/>
</dbReference>
<name>A0A2H0E0J2_9BACT</name>
<dbReference type="AlphaFoldDB" id="A0A2H0E0J2"/>
<feature type="domain" description="GIY-YIG" evidence="2">
    <location>
        <begin position="1"/>
        <end position="78"/>
    </location>
</feature>
<comment type="similarity">
    <text evidence="1">Belongs to the UPF0213 family.</text>
</comment>
<dbReference type="Gene3D" id="3.40.1440.10">
    <property type="entry name" value="GIY-YIG endonuclease"/>
    <property type="match status" value="1"/>
</dbReference>
<dbReference type="InterPro" id="IPR035901">
    <property type="entry name" value="GIY-YIG_endonuc_sf"/>
</dbReference>
<dbReference type="PANTHER" id="PTHR34477">
    <property type="entry name" value="UPF0213 PROTEIN YHBQ"/>
    <property type="match status" value="1"/>
</dbReference>
<proteinExistence type="inferred from homology"/>
<gene>
    <name evidence="3" type="ORF">COW81_00140</name>
</gene>
<comment type="caution">
    <text evidence="3">The sequence shown here is derived from an EMBL/GenBank/DDBJ whole genome shotgun (WGS) entry which is preliminary data.</text>
</comment>
<evidence type="ECO:0000313" key="4">
    <source>
        <dbReference type="Proteomes" id="UP000231143"/>
    </source>
</evidence>
<sequence length="83" mass="10267">MFIVYAIYNQKHNKIYIGQTKDIEDRLDLHKSKVFHKSYTSRFDGQWKLIYKEQVPDRQTALRREKELKSFRGREFIKKYIPR</sequence>
<keyword evidence="3" id="KW-0378">Hydrolase</keyword>
<organism evidence="3 4">
    <name type="scientific">Candidatus Campbellbacteria bacterium CG22_combo_CG10-13_8_21_14_all_36_13</name>
    <dbReference type="NCBI Taxonomy" id="1974529"/>
    <lineage>
        <taxon>Bacteria</taxon>
        <taxon>Candidatus Campbelliibacteriota</taxon>
    </lineage>
</organism>
<keyword evidence="3" id="KW-0255">Endonuclease</keyword>
<evidence type="ECO:0000259" key="2">
    <source>
        <dbReference type="PROSITE" id="PS50164"/>
    </source>
</evidence>
<dbReference type="SUPFAM" id="SSF82771">
    <property type="entry name" value="GIY-YIG endonuclease"/>
    <property type="match status" value="1"/>
</dbReference>
<dbReference type="Pfam" id="PF01541">
    <property type="entry name" value="GIY-YIG"/>
    <property type="match status" value="1"/>
</dbReference>
<reference evidence="3 4" key="1">
    <citation type="submission" date="2017-09" db="EMBL/GenBank/DDBJ databases">
        <title>Depth-based differentiation of microbial function through sediment-hosted aquifers and enrichment of novel symbionts in the deep terrestrial subsurface.</title>
        <authorList>
            <person name="Probst A.J."/>
            <person name="Ladd B."/>
            <person name="Jarett J.K."/>
            <person name="Geller-Mcgrath D.E."/>
            <person name="Sieber C.M."/>
            <person name="Emerson J.B."/>
            <person name="Anantharaman K."/>
            <person name="Thomas B.C."/>
            <person name="Malmstrom R."/>
            <person name="Stieglmeier M."/>
            <person name="Klingl A."/>
            <person name="Woyke T."/>
            <person name="Ryan C.M."/>
            <person name="Banfield J.F."/>
        </authorList>
    </citation>
    <scope>NUCLEOTIDE SEQUENCE [LARGE SCALE GENOMIC DNA]</scope>
    <source>
        <strain evidence="3">CG22_combo_CG10-13_8_21_14_all_36_13</strain>
    </source>
</reference>
<dbReference type="InterPro" id="IPR050190">
    <property type="entry name" value="UPF0213_domain"/>
</dbReference>
<evidence type="ECO:0000256" key="1">
    <source>
        <dbReference type="ARBA" id="ARBA00007435"/>
    </source>
</evidence>
<dbReference type="EMBL" id="PCTT01000002">
    <property type="protein sequence ID" value="PIP87469.1"/>
    <property type="molecule type" value="Genomic_DNA"/>
</dbReference>
<dbReference type="PROSITE" id="PS50164">
    <property type="entry name" value="GIY_YIG"/>
    <property type="match status" value="1"/>
</dbReference>
<accession>A0A2H0E0J2</accession>
<dbReference type="InterPro" id="IPR000305">
    <property type="entry name" value="GIY-YIG_endonuc"/>
</dbReference>
<keyword evidence="3" id="KW-0540">Nuclease</keyword>
<dbReference type="GO" id="GO:0004519">
    <property type="term" value="F:endonuclease activity"/>
    <property type="evidence" value="ECO:0007669"/>
    <property type="project" value="UniProtKB-KW"/>
</dbReference>
<protein>
    <submittedName>
        <fullName evidence="3">Endonuclease</fullName>
    </submittedName>
</protein>